<dbReference type="PROSITE" id="PS00108">
    <property type="entry name" value="PROTEIN_KINASE_ST"/>
    <property type="match status" value="1"/>
</dbReference>
<keyword evidence="3 6" id="KW-0547">Nucleotide-binding</keyword>
<dbReference type="InterPro" id="IPR036322">
    <property type="entry name" value="WD40_repeat_dom_sf"/>
</dbReference>
<dbReference type="InterPro" id="IPR011009">
    <property type="entry name" value="Kinase-like_dom_sf"/>
</dbReference>
<evidence type="ECO:0000256" key="1">
    <source>
        <dbReference type="ARBA" id="ARBA00022574"/>
    </source>
</evidence>
<feature type="repeat" description="WD" evidence="5">
    <location>
        <begin position="439"/>
        <end position="480"/>
    </location>
</feature>
<feature type="compositionally biased region" description="Basic and acidic residues" evidence="7">
    <location>
        <begin position="330"/>
        <end position="339"/>
    </location>
</feature>
<organism evidence="9 10">
    <name type="scientific">Parafrankia irregularis</name>
    <dbReference type="NCBI Taxonomy" id="795642"/>
    <lineage>
        <taxon>Bacteria</taxon>
        <taxon>Bacillati</taxon>
        <taxon>Actinomycetota</taxon>
        <taxon>Actinomycetes</taxon>
        <taxon>Frankiales</taxon>
        <taxon>Frankiaceae</taxon>
        <taxon>Parafrankia</taxon>
    </lineage>
</organism>
<evidence type="ECO:0000256" key="4">
    <source>
        <dbReference type="ARBA" id="ARBA00022840"/>
    </source>
</evidence>
<feature type="binding site" evidence="6">
    <location>
        <position position="71"/>
    </location>
    <ligand>
        <name>ATP</name>
        <dbReference type="ChEBI" id="CHEBI:30616"/>
    </ligand>
</feature>
<dbReference type="EMBL" id="FAOZ01000005">
    <property type="protein sequence ID" value="CUU55475.1"/>
    <property type="molecule type" value="Genomic_DNA"/>
</dbReference>
<evidence type="ECO:0000313" key="10">
    <source>
        <dbReference type="Proteomes" id="UP000198802"/>
    </source>
</evidence>
<dbReference type="CDD" id="cd14014">
    <property type="entry name" value="STKc_PknB_like"/>
    <property type="match status" value="1"/>
</dbReference>
<dbReference type="AlphaFoldDB" id="A0A0S4QIZ6"/>
<dbReference type="SMART" id="SM00320">
    <property type="entry name" value="WD40"/>
    <property type="match status" value="7"/>
</dbReference>
<keyword evidence="4 6" id="KW-0067">ATP-binding</keyword>
<dbReference type="PROSITE" id="PS00107">
    <property type="entry name" value="PROTEIN_KINASE_ATP"/>
    <property type="match status" value="1"/>
</dbReference>
<feature type="repeat" description="WD" evidence="5">
    <location>
        <begin position="393"/>
        <end position="424"/>
    </location>
</feature>
<dbReference type="PANTHER" id="PTHR19879:SF9">
    <property type="entry name" value="TRANSCRIPTION INITIATION FACTOR TFIID SUBUNIT 5"/>
    <property type="match status" value="1"/>
</dbReference>
<evidence type="ECO:0000256" key="3">
    <source>
        <dbReference type="ARBA" id="ARBA00022741"/>
    </source>
</evidence>
<feature type="repeat" description="WD" evidence="5">
    <location>
        <begin position="591"/>
        <end position="615"/>
    </location>
</feature>
<feature type="domain" description="Protein kinase" evidence="8">
    <location>
        <begin position="42"/>
        <end position="287"/>
    </location>
</feature>
<dbReference type="InterPro" id="IPR008271">
    <property type="entry name" value="Ser/Thr_kinase_AS"/>
</dbReference>
<dbReference type="InterPro" id="IPR001680">
    <property type="entry name" value="WD40_rpt"/>
</dbReference>
<dbReference type="Proteomes" id="UP000198802">
    <property type="component" value="Unassembled WGS sequence"/>
</dbReference>
<dbReference type="InterPro" id="IPR019775">
    <property type="entry name" value="WD40_repeat_CS"/>
</dbReference>
<evidence type="ECO:0000256" key="5">
    <source>
        <dbReference type="PROSITE-ProRule" id="PRU00221"/>
    </source>
</evidence>
<dbReference type="InterPro" id="IPR015943">
    <property type="entry name" value="WD40/YVTN_repeat-like_dom_sf"/>
</dbReference>
<name>A0A0S4QIZ6_9ACTN</name>
<dbReference type="GO" id="GO:0005524">
    <property type="term" value="F:ATP binding"/>
    <property type="evidence" value="ECO:0007669"/>
    <property type="project" value="UniProtKB-UniRule"/>
</dbReference>
<keyword evidence="10" id="KW-1185">Reference proteome</keyword>
<evidence type="ECO:0000313" key="9">
    <source>
        <dbReference type="EMBL" id="CUU55475.1"/>
    </source>
</evidence>
<dbReference type="InterPro" id="IPR017441">
    <property type="entry name" value="Protein_kinase_ATP_BS"/>
</dbReference>
<dbReference type="InterPro" id="IPR000719">
    <property type="entry name" value="Prot_kinase_dom"/>
</dbReference>
<gene>
    <name evidence="9" type="ORF">Ga0074812_105125</name>
</gene>
<feature type="repeat" description="WD" evidence="5">
    <location>
        <begin position="485"/>
        <end position="526"/>
    </location>
</feature>
<dbReference type="PROSITE" id="PS00678">
    <property type="entry name" value="WD_REPEATS_1"/>
    <property type="match status" value="3"/>
</dbReference>
<evidence type="ECO:0000256" key="6">
    <source>
        <dbReference type="PROSITE-ProRule" id="PRU10141"/>
    </source>
</evidence>
<feature type="region of interest" description="Disordered" evidence="7">
    <location>
        <begin position="324"/>
        <end position="349"/>
    </location>
</feature>
<dbReference type="PROSITE" id="PS50082">
    <property type="entry name" value="WD_REPEATS_2"/>
    <property type="match status" value="6"/>
</dbReference>
<dbReference type="PROSITE" id="PS50011">
    <property type="entry name" value="PROTEIN_KINASE_DOM"/>
    <property type="match status" value="1"/>
</dbReference>
<keyword evidence="2" id="KW-0677">Repeat</keyword>
<dbReference type="InterPro" id="IPR020472">
    <property type="entry name" value="WD40_PAC1"/>
</dbReference>
<evidence type="ECO:0000256" key="7">
    <source>
        <dbReference type="SAM" id="MobiDB-lite"/>
    </source>
</evidence>
<keyword evidence="1 5" id="KW-0853">WD repeat</keyword>
<dbReference type="SUPFAM" id="SSF56112">
    <property type="entry name" value="Protein kinase-like (PK-like)"/>
    <property type="match status" value="1"/>
</dbReference>
<dbReference type="PROSITE" id="PS50294">
    <property type="entry name" value="WD_REPEATS_REGION"/>
    <property type="match status" value="5"/>
</dbReference>
<proteinExistence type="predicted"/>
<dbReference type="SUPFAM" id="SSF50978">
    <property type="entry name" value="WD40 repeat-like"/>
    <property type="match status" value="1"/>
</dbReference>
<sequence length="673" mass="71760">MTGANDHEANWSNHYLLANLEQRRGWLRSAIPAAVKARRPEIALGPELGSGGYGLVLEATQKQLNRRVAVKGIIGVTDEAQRLAELNHPHVVQVYDSFSQIFGQHHLQVVVMEYLPGATLNGRRERLSPEQSCAVGLAAAAGLNHAHQRLLHRDIKPANIMFAEDNTLKVGDFGLAKSYVGQAVHTDNVVGTQAYMAPEQITAGKLTPATDIYALGVVLYQLLTGRLPFGPKGNIARPETGTGDQPPAMGTVDDRIARVVLRTLARRPGDRYSSAAELALALAHAATDAYGPGWADKARTGLPLHLTDLPELIEILRPTGPNVIRTPRLNRSDTSRGSDPRALGAPLRGHEKPVHAVAFSPRGKILASAGADQRIQLWDLTAPVSPRPLGGPLQGHDGTVLSLAFSPSGSILASAGADRTVQLWRPTGPTALRLSGRQPLAHAGQVSSVAFSPNGRILASGSRDTAIRLWDVTDPTAPRPVGEPLLGHQGSVCSLAFSRSGRILASGGADQRIRLWDLTEPTNPQLIHDRLGNQFGQVDAVAFSRRRDTLAGASAGATRVGRATVTLWDVADPADPRSLSQPMRGRGRAGVNAMAFSPVAEILAAAAFDKVVRLWHTTNPAAPQPLGEPLRGHTDRVRSVAFGPQGDILASAGEDGTVRLWTRFTTTAPPRRG</sequence>
<accession>A0A0S4QIZ6</accession>
<dbReference type="CDD" id="cd00200">
    <property type="entry name" value="WD40"/>
    <property type="match status" value="1"/>
</dbReference>
<feature type="repeat" description="WD" evidence="5">
    <location>
        <begin position="630"/>
        <end position="661"/>
    </location>
</feature>
<dbReference type="Pfam" id="PF00400">
    <property type="entry name" value="WD40"/>
    <property type="match status" value="6"/>
</dbReference>
<feature type="repeat" description="WD" evidence="5">
    <location>
        <begin position="347"/>
        <end position="380"/>
    </location>
</feature>
<dbReference type="GO" id="GO:0004672">
    <property type="term" value="F:protein kinase activity"/>
    <property type="evidence" value="ECO:0007669"/>
    <property type="project" value="InterPro"/>
</dbReference>
<dbReference type="PANTHER" id="PTHR19879">
    <property type="entry name" value="TRANSCRIPTION INITIATION FACTOR TFIID"/>
    <property type="match status" value="1"/>
</dbReference>
<reference evidence="10" key="1">
    <citation type="submission" date="2015-11" db="EMBL/GenBank/DDBJ databases">
        <authorList>
            <person name="Varghese N."/>
        </authorList>
    </citation>
    <scope>NUCLEOTIDE SEQUENCE [LARGE SCALE GENOMIC DNA]</scope>
    <source>
        <strain evidence="10">DSM 45899</strain>
    </source>
</reference>
<evidence type="ECO:0000256" key="2">
    <source>
        <dbReference type="ARBA" id="ARBA00022737"/>
    </source>
</evidence>
<dbReference type="Gene3D" id="1.10.510.10">
    <property type="entry name" value="Transferase(Phosphotransferase) domain 1"/>
    <property type="match status" value="1"/>
</dbReference>
<dbReference type="Pfam" id="PF00069">
    <property type="entry name" value="Pkinase"/>
    <property type="match status" value="1"/>
</dbReference>
<protein>
    <submittedName>
        <fullName evidence="9">WD domain-containing protein, G-beta repeat-containing protein</fullName>
    </submittedName>
</protein>
<dbReference type="Gene3D" id="2.130.10.10">
    <property type="entry name" value="YVTN repeat-like/Quinoprotein amine dehydrogenase"/>
    <property type="match status" value="3"/>
</dbReference>
<evidence type="ECO:0000259" key="8">
    <source>
        <dbReference type="PROSITE" id="PS50011"/>
    </source>
</evidence>
<dbReference type="PRINTS" id="PR00320">
    <property type="entry name" value="GPROTEINBRPT"/>
</dbReference>
<dbReference type="SMART" id="SM00220">
    <property type="entry name" value="S_TKc"/>
    <property type="match status" value="1"/>
</dbReference>
<dbReference type="RefSeq" id="WP_091274040.1">
    <property type="nucleotide sequence ID" value="NZ_FAOZ01000005.1"/>
</dbReference>